<name>A0A409XWJ6_PSICY</name>
<dbReference type="Pfam" id="PF03992">
    <property type="entry name" value="ABM"/>
    <property type="match status" value="1"/>
</dbReference>
<dbReference type="InterPro" id="IPR007138">
    <property type="entry name" value="ABM_dom"/>
</dbReference>
<evidence type="ECO:0000313" key="2">
    <source>
        <dbReference type="EMBL" id="PPQ95137.1"/>
    </source>
</evidence>
<dbReference type="InterPro" id="IPR011008">
    <property type="entry name" value="Dimeric_a/b-barrel"/>
</dbReference>
<evidence type="ECO:0000313" key="3">
    <source>
        <dbReference type="Proteomes" id="UP000283269"/>
    </source>
</evidence>
<reference evidence="2 3" key="1">
    <citation type="journal article" date="2018" name="Evol. Lett.">
        <title>Horizontal gene cluster transfer increased hallucinogenic mushroom diversity.</title>
        <authorList>
            <person name="Reynolds H.T."/>
            <person name="Vijayakumar V."/>
            <person name="Gluck-Thaler E."/>
            <person name="Korotkin H.B."/>
            <person name="Matheny P.B."/>
            <person name="Slot J.C."/>
        </authorList>
    </citation>
    <scope>NUCLEOTIDE SEQUENCE [LARGE SCALE GENOMIC DNA]</scope>
    <source>
        <strain evidence="2 3">2631</strain>
    </source>
</reference>
<sequence>MPIVEITSWEATDAYIADPSIFKPVVEGITKSDGCIGMHSGLAEEDRKRFHNFIVWETLEHHKALTSQPSFAEWLKIIQSVKVGESKTYHVDFVKDFTPALTAPTTEILRMTLNEGKTKEDLYNILSTMATKIDAGNAKYAPVTWGPTLEDSNTFYLTIGWDSTKAHIDFVSDPGFSPLVGTLREIATLEMFHSSLSSSG</sequence>
<protein>
    <recommendedName>
        <fullName evidence="1">ABM domain-containing protein</fullName>
    </recommendedName>
</protein>
<organism evidence="2 3">
    <name type="scientific">Psilocybe cyanescens</name>
    <dbReference type="NCBI Taxonomy" id="93625"/>
    <lineage>
        <taxon>Eukaryota</taxon>
        <taxon>Fungi</taxon>
        <taxon>Dikarya</taxon>
        <taxon>Basidiomycota</taxon>
        <taxon>Agaricomycotina</taxon>
        <taxon>Agaricomycetes</taxon>
        <taxon>Agaricomycetidae</taxon>
        <taxon>Agaricales</taxon>
        <taxon>Agaricineae</taxon>
        <taxon>Strophariaceae</taxon>
        <taxon>Psilocybe</taxon>
    </lineage>
</organism>
<dbReference type="InParanoid" id="A0A409XWJ6"/>
<gene>
    <name evidence="2" type="ORF">CVT25_010636</name>
</gene>
<evidence type="ECO:0000259" key="1">
    <source>
        <dbReference type="Pfam" id="PF03992"/>
    </source>
</evidence>
<dbReference type="SUPFAM" id="SSF54909">
    <property type="entry name" value="Dimeric alpha+beta barrel"/>
    <property type="match status" value="1"/>
</dbReference>
<proteinExistence type="predicted"/>
<dbReference type="Gene3D" id="3.30.70.100">
    <property type="match status" value="2"/>
</dbReference>
<keyword evidence="3" id="KW-1185">Reference proteome</keyword>
<dbReference type="EMBL" id="NHYD01000085">
    <property type="protein sequence ID" value="PPQ95137.1"/>
    <property type="molecule type" value="Genomic_DNA"/>
</dbReference>
<dbReference type="AlphaFoldDB" id="A0A409XWJ6"/>
<dbReference type="Proteomes" id="UP000283269">
    <property type="component" value="Unassembled WGS sequence"/>
</dbReference>
<feature type="domain" description="ABM" evidence="1">
    <location>
        <begin position="21"/>
        <end position="75"/>
    </location>
</feature>
<comment type="caution">
    <text evidence="2">The sequence shown here is derived from an EMBL/GenBank/DDBJ whole genome shotgun (WGS) entry which is preliminary data.</text>
</comment>
<dbReference type="STRING" id="93625.A0A409XWJ6"/>
<dbReference type="OrthoDB" id="3830579at2759"/>
<accession>A0A409XWJ6</accession>